<feature type="transmembrane region" description="Helical" evidence="1">
    <location>
        <begin position="81"/>
        <end position="103"/>
    </location>
</feature>
<evidence type="ECO:0000313" key="2">
    <source>
        <dbReference type="EMBL" id="NUU74683.1"/>
    </source>
</evidence>
<keyword evidence="3" id="KW-1185">Reference proteome</keyword>
<evidence type="ECO:0000313" key="3">
    <source>
        <dbReference type="Proteomes" id="UP000526125"/>
    </source>
</evidence>
<proteinExistence type="predicted"/>
<comment type="caution">
    <text evidence="2">The sequence shown here is derived from an EMBL/GenBank/DDBJ whole genome shotgun (WGS) entry which is preliminary data.</text>
</comment>
<evidence type="ECO:0000256" key="1">
    <source>
        <dbReference type="SAM" id="Phobius"/>
    </source>
</evidence>
<keyword evidence="1" id="KW-0812">Transmembrane</keyword>
<evidence type="ECO:0008006" key="4">
    <source>
        <dbReference type="Google" id="ProtNLM"/>
    </source>
</evidence>
<feature type="transmembrane region" description="Helical" evidence="1">
    <location>
        <begin position="28"/>
        <end position="44"/>
    </location>
</feature>
<dbReference type="EMBL" id="JABMCB010000154">
    <property type="protein sequence ID" value="NUU74683.1"/>
    <property type="molecule type" value="Genomic_DNA"/>
</dbReference>
<name>A0A7Y6BTE5_9BACL</name>
<dbReference type="Proteomes" id="UP000526125">
    <property type="component" value="Unassembled WGS sequence"/>
</dbReference>
<sequence length="192" mass="21587">MLVLTTLLIGIYNAFNMYCDIRWRITKNLWHLSFMVLFFGLIIWQYPTTIVWVLLCGFCAFLLIGLLMEQMGSTAPGDTKMMMTNGLGVSLFGLIGSEGFVGGHYRNTLLMFLGSLILILFLIDVYRFGRRYGIAKVLKTIFGHAFGFILRRVGFGHFAVEPEMSNASMRILPGAVMITAAVSLTVLVLYPY</sequence>
<organism evidence="2 3">
    <name type="scientific">Paenibacillus xylanilyticus</name>
    <dbReference type="NCBI Taxonomy" id="248903"/>
    <lineage>
        <taxon>Bacteria</taxon>
        <taxon>Bacillati</taxon>
        <taxon>Bacillota</taxon>
        <taxon>Bacilli</taxon>
        <taxon>Bacillales</taxon>
        <taxon>Paenibacillaceae</taxon>
        <taxon>Paenibacillus</taxon>
    </lineage>
</organism>
<keyword evidence="1" id="KW-1133">Transmembrane helix</keyword>
<dbReference type="AlphaFoldDB" id="A0A7Y6BTE5"/>
<protein>
    <recommendedName>
        <fullName evidence="4">Prepilin type IV endopeptidase peptidase domain-containing protein</fullName>
    </recommendedName>
</protein>
<reference evidence="2 3" key="1">
    <citation type="submission" date="2020-05" db="EMBL/GenBank/DDBJ databases">
        <title>Genome Sequencing of Type Strains.</title>
        <authorList>
            <person name="Lemaire J.F."/>
            <person name="Inderbitzin P."/>
            <person name="Gregorio O.A."/>
            <person name="Collins S.B."/>
            <person name="Wespe N."/>
            <person name="Knight-Connoni V."/>
        </authorList>
    </citation>
    <scope>NUCLEOTIDE SEQUENCE [LARGE SCALE GENOMIC DNA]</scope>
    <source>
        <strain evidence="2 3">LMG 21957</strain>
    </source>
</reference>
<feature type="transmembrane region" description="Helical" evidence="1">
    <location>
        <begin position="141"/>
        <end position="159"/>
    </location>
</feature>
<accession>A0A7Y6BTE5</accession>
<feature type="transmembrane region" description="Helical" evidence="1">
    <location>
        <begin position="50"/>
        <end position="69"/>
    </location>
</feature>
<gene>
    <name evidence="2" type="ORF">HP552_05435</name>
</gene>
<feature type="transmembrane region" description="Helical" evidence="1">
    <location>
        <begin position="109"/>
        <end position="129"/>
    </location>
</feature>
<dbReference type="RefSeq" id="WP_024634162.1">
    <property type="nucleotide sequence ID" value="NZ_JABMCB010000154.1"/>
</dbReference>
<keyword evidence="1" id="KW-0472">Membrane</keyword>
<feature type="transmembrane region" description="Helical" evidence="1">
    <location>
        <begin position="171"/>
        <end position="190"/>
    </location>
</feature>